<dbReference type="SUPFAM" id="SSF48179">
    <property type="entry name" value="6-phosphogluconate dehydrogenase C-terminal domain-like"/>
    <property type="match status" value="1"/>
</dbReference>
<evidence type="ECO:0000256" key="1">
    <source>
        <dbReference type="SAM" id="MobiDB-lite"/>
    </source>
</evidence>
<dbReference type="Proteomes" id="UP000779900">
    <property type="component" value="Unassembled WGS sequence"/>
</dbReference>
<dbReference type="Gene3D" id="3.40.50.720">
    <property type="entry name" value="NAD(P)-binding Rossmann-like Domain"/>
    <property type="match status" value="1"/>
</dbReference>
<dbReference type="InterPro" id="IPR019665">
    <property type="entry name" value="OxRdtase/DH_put_Rossmann_dom"/>
</dbReference>
<dbReference type="InterPro" id="IPR008927">
    <property type="entry name" value="6-PGluconate_DH-like_C_sf"/>
</dbReference>
<feature type="domain" description="Putative oxidoreductase/dehydrogenase Rossmann-like" evidence="2">
    <location>
        <begin position="28"/>
        <end position="144"/>
    </location>
</feature>
<sequence>MKERVPKTRESPSERVRRTSHGTAPVLRKRVGFIGAGRVGCAMAWHCRRLGYPIAGVTDLKPKQAWVVYGLMKKEYERLSSREVAAGSDVLFLTVPDTHIAAVFESVRKWLMPGTIVVHCSGALGTDVLSGAREQGLGALALHPVQSFSSHSQAIKGLPGSYFAADGSVTGLRFGRHLVRQLHGGWVIVRGADRSLYHAMCVFASNLVSALFDGAEEIGRELGISQRRAGVMLAPLARTVLDNVAEQGAEPSLTGPVERGDALTVAAHLRALEKRTPRLAPMYRVMSGRLVEMARRRGLAGAAVRKLQKALEE</sequence>
<feature type="compositionally biased region" description="Basic and acidic residues" evidence="1">
    <location>
        <begin position="1"/>
        <end position="17"/>
    </location>
</feature>
<dbReference type="InterPro" id="IPR018931">
    <property type="entry name" value="DUF2520"/>
</dbReference>
<evidence type="ECO:0000259" key="2">
    <source>
        <dbReference type="Pfam" id="PF10727"/>
    </source>
</evidence>
<reference evidence="4" key="1">
    <citation type="submission" date="2019-03" db="EMBL/GenBank/DDBJ databases">
        <title>Lake Tanganyika Metagenome-Assembled Genomes (MAGs).</title>
        <authorList>
            <person name="Tran P."/>
        </authorList>
    </citation>
    <scope>NUCLEOTIDE SEQUENCE</scope>
    <source>
        <strain evidence="4">K_DeepCast_150m_m2_040</strain>
    </source>
</reference>
<name>A0A938BQQ4_UNCW3</name>
<dbReference type="PANTHER" id="PTHR40459">
    <property type="entry name" value="CONSERVED HYPOTHETICAL ALANINE AND LEUCINE RICH PROTEIN"/>
    <property type="match status" value="1"/>
</dbReference>
<feature type="region of interest" description="Disordered" evidence="1">
    <location>
        <begin position="1"/>
        <end position="21"/>
    </location>
</feature>
<dbReference type="Pfam" id="PF10727">
    <property type="entry name" value="Rossmann-like"/>
    <property type="match status" value="1"/>
</dbReference>
<protein>
    <submittedName>
        <fullName evidence="4">DUF2520 domain-containing protein</fullName>
    </submittedName>
</protein>
<gene>
    <name evidence="4" type="ORF">FJY68_03265</name>
</gene>
<accession>A0A938BQQ4</accession>
<dbReference type="AlphaFoldDB" id="A0A938BQQ4"/>
<evidence type="ECO:0000259" key="3">
    <source>
        <dbReference type="Pfam" id="PF10728"/>
    </source>
</evidence>
<dbReference type="SUPFAM" id="SSF51735">
    <property type="entry name" value="NAD(P)-binding Rossmann-fold domains"/>
    <property type="match status" value="1"/>
</dbReference>
<dbReference type="EMBL" id="VGIR01000012">
    <property type="protein sequence ID" value="MBM3330855.1"/>
    <property type="molecule type" value="Genomic_DNA"/>
</dbReference>
<proteinExistence type="predicted"/>
<evidence type="ECO:0000313" key="4">
    <source>
        <dbReference type="EMBL" id="MBM3330855.1"/>
    </source>
</evidence>
<comment type="caution">
    <text evidence="4">The sequence shown here is derived from an EMBL/GenBank/DDBJ whole genome shotgun (WGS) entry which is preliminary data.</text>
</comment>
<feature type="domain" description="DUF2520" evidence="3">
    <location>
        <begin position="162"/>
        <end position="288"/>
    </location>
</feature>
<dbReference type="InterPro" id="IPR037108">
    <property type="entry name" value="TM1727-like_C_sf"/>
</dbReference>
<organism evidence="4 5">
    <name type="scientific">candidate division WOR-3 bacterium</name>
    <dbReference type="NCBI Taxonomy" id="2052148"/>
    <lineage>
        <taxon>Bacteria</taxon>
        <taxon>Bacteria division WOR-3</taxon>
    </lineage>
</organism>
<dbReference type="InterPro" id="IPR036291">
    <property type="entry name" value="NAD(P)-bd_dom_sf"/>
</dbReference>
<evidence type="ECO:0000313" key="5">
    <source>
        <dbReference type="Proteomes" id="UP000779900"/>
    </source>
</evidence>
<dbReference type="PANTHER" id="PTHR40459:SF1">
    <property type="entry name" value="CONSERVED HYPOTHETICAL ALANINE AND LEUCINE RICH PROTEIN"/>
    <property type="match status" value="1"/>
</dbReference>
<dbReference type="Gene3D" id="1.10.1040.20">
    <property type="entry name" value="ProC-like, C-terminal domain"/>
    <property type="match status" value="1"/>
</dbReference>
<dbReference type="Pfam" id="PF10728">
    <property type="entry name" value="DUF2520"/>
    <property type="match status" value="1"/>
</dbReference>